<dbReference type="AlphaFoldDB" id="A0A364RIC3"/>
<reference evidence="3 4" key="2">
    <citation type="submission" date="2018-07" db="EMBL/GenBank/DDBJ databases">
        <title>Pontibacter sp. 2b14 genomic sequence and assembly.</title>
        <authorList>
            <person name="Du Z.-J."/>
        </authorList>
    </citation>
    <scope>NUCLEOTIDE SEQUENCE [LARGE SCALE GENOMIC DNA]</scope>
    <source>
        <strain evidence="3 4">2b14</strain>
    </source>
</reference>
<feature type="domain" description="Glycosyl transferase family 1" evidence="1">
    <location>
        <begin position="181"/>
        <end position="344"/>
    </location>
</feature>
<accession>A0A364RIC3</accession>
<organism evidence="3 4">
    <name type="scientific">Pontibacter arcticus</name>
    <dbReference type="NCBI Taxonomy" id="2080288"/>
    <lineage>
        <taxon>Bacteria</taxon>
        <taxon>Pseudomonadati</taxon>
        <taxon>Bacteroidota</taxon>
        <taxon>Cytophagia</taxon>
        <taxon>Cytophagales</taxon>
        <taxon>Hymenobacteraceae</taxon>
        <taxon>Pontibacter</taxon>
    </lineage>
</organism>
<evidence type="ECO:0000313" key="3">
    <source>
        <dbReference type="EMBL" id="RAU84023.1"/>
    </source>
</evidence>
<dbReference type="CDD" id="cd03808">
    <property type="entry name" value="GT4_CapM-like"/>
    <property type="match status" value="1"/>
</dbReference>
<gene>
    <name evidence="3" type="ORF">DP923_02900</name>
</gene>
<comment type="caution">
    <text evidence="3">The sequence shown here is derived from an EMBL/GenBank/DDBJ whole genome shotgun (WGS) entry which is preliminary data.</text>
</comment>
<dbReference type="SUPFAM" id="SSF53756">
    <property type="entry name" value="UDP-Glycosyltransferase/glycogen phosphorylase"/>
    <property type="match status" value="1"/>
</dbReference>
<evidence type="ECO:0000259" key="2">
    <source>
        <dbReference type="Pfam" id="PF13477"/>
    </source>
</evidence>
<dbReference type="EMBL" id="QMDV01000001">
    <property type="protein sequence ID" value="RAU84023.1"/>
    <property type="molecule type" value="Genomic_DNA"/>
</dbReference>
<feature type="domain" description="Glycosyltransferase subfamily 4-like N-terminal" evidence="2">
    <location>
        <begin position="2"/>
        <end position="145"/>
    </location>
</feature>
<keyword evidence="4" id="KW-1185">Reference proteome</keyword>
<proteinExistence type="predicted"/>
<dbReference type="RefSeq" id="WP_112304173.1">
    <property type="nucleotide sequence ID" value="NZ_QMDV01000001.1"/>
</dbReference>
<dbReference type="InterPro" id="IPR028098">
    <property type="entry name" value="Glyco_trans_4-like_N"/>
</dbReference>
<dbReference type="InterPro" id="IPR001296">
    <property type="entry name" value="Glyco_trans_1"/>
</dbReference>
<dbReference type="GO" id="GO:0016757">
    <property type="term" value="F:glycosyltransferase activity"/>
    <property type="evidence" value="ECO:0007669"/>
    <property type="project" value="InterPro"/>
</dbReference>
<dbReference type="Pfam" id="PF13477">
    <property type="entry name" value="Glyco_trans_4_2"/>
    <property type="match status" value="1"/>
</dbReference>
<name>A0A364RIC3_9BACT</name>
<dbReference type="Gene3D" id="3.40.50.2000">
    <property type="entry name" value="Glycogen Phosphorylase B"/>
    <property type="match status" value="2"/>
</dbReference>
<dbReference type="Proteomes" id="UP000251692">
    <property type="component" value="Unassembled WGS sequence"/>
</dbReference>
<sequence length="376" mass="42449">MRIALVINTSWNIYNFRLSLIRALLAEGHEVIAVAPQDAYSDKLIEAGCTFVPVEMDRSINPLTDLQLIWRLYRAYKQIKPDVVLQYTIKPNIYGAIAAHWAGIPSINNVSGLGTVFITKDYISEIALRLYKLAFRYPAKVFFQNHDDKQLFLQHNLVRESITAVLPGSGIDTRKFVPAPVFKRNEQFVFLMVARVLYDKGIVEFVQASKLVQQKFPHVKCQLLGQIDERSRSGIAREKLYEWLATGTVEYLGTTDEVASIITHADCVVLPSYREGTPRTLLEAAAMGKPIIATDVPGCREVVQLGVNGFLCEVRNPTDLATKMMKLLELPDSKLEEMGINSRELAVSRFDDTFVIQQYFRAIEEVTAAGKYKKKV</sequence>
<reference evidence="3 4" key="1">
    <citation type="submission" date="2018-06" db="EMBL/GenBank/DDBJ databases">
        <authorList>
            <person name="Liu Z.-W."/>
        </authorList>
    </citation>
    <scope>NUCLEOTIDE SEQUENCE [LARGE SCALE GENOMIC DNA]</scope>
    <source>
        <strain evidence="3 4">2b14</strain>
    </source>
</reference>
<keyword evidence="3" id="KW-0808">Transferase</keyword>
<dbReference type="Pfam" id="PF00534">
    <property type="entry name" value="Glycos_transf_1"/>
    <property type="match status" value="1"/>
</dbReference>
<dbReference type="OrthoDB" id="9790710at2"/>
<evidence type="ECO:0000259" key="1">
    <source>
        <dbReference type="Pfam" id="PF00534"/>
    </source>
</evidence>
<protein>
    <submittedName>
        <fullName evidence="3">Glycosyltransferase family 1 protein</fullName>
    </submittedName>
</protein>
<evidence type="ECO:0000313" key="4">
    <source>
        <dbReference type="Proteomes" id="UP000251692"/>
    </source>
</evidence>
<dbReference type="PANTHER" id="PTHR12526">
    <property type="entry name" value="GLYCOSYLTRANSFERASE"/>
    <property type="match status" value="1"/>
</dbReference>
<dbReference type="PANTHER" id="PTHR12526:SF638">
    <property type="entry name" value="SPORE COAT PROTEIN SA"/>
    <property type="match status" value="1"/>
</dbReference>